<feature type="disulfide bond" evidence="2">
    <location>
        <begin position="507"/>
        <end position="517"/>
    </location>
</feature>
<accession>A0AA85AYA0</accession>
<evidence type="ECO:0000256" key="3">
    <source>
        <dbReference type="SAM" id="Phobius"/>
    </source>
</evidence>
<proteinExistence type="predicted"/>
<dbReference type="InterPro" id="IPR051830">
    <property type="entry name" value="NOTCH_homolog"/>
</dbReference>
<dbReference type="SUPFAM" id="SSF57196">
    <property type="entry name" value="EGF/Laminin"/>
    <property type="match status" value="1"/>
</dbReference>
<protein>
    <recommendedName>
        <fullName evidence="4">EGF-like domain-containing protein</fullName>
    </recommendedName>
</protein>
<evidence type="ECO:0000256" key="2">
    <source>
        <dbReference type="PROSITE-ProRule" id="PRU00076"/>
    </source>
</evidence>
<evidence type="ECO:0000259" key="4">
    <source>
        <dbReference type="PROSITE" id="PS50026"/>
    </source>
</evidence>
<dbReference type="PROSITE" id="PS00022">
    <property type="entry name" value="EGF_1"/>
    <property type="match status" value="1"/>
</dbReference>
<dbReference type="Proteomes" id="UP000050791">
    <property type="component" value="Unassembled WGS sequence"/>
</dbReference>
<dbReference type="Gene3D" id="2.10.25.10">
    <property type="entry name" value="Laminin"/>
    <property type="match status" value="1"/>
</dbReference>
<dbReference type="SUPFAM" id="SSF49899">
    <property type="entry name" value="Concanavalin A-like lectins/glucanases"/>
    <property type="match status" value="2"/>
</dbReference>
<reference evidence="6" key="1">
    <citation type="submission" date="2023-11" db="UniProtKB">
        <authorList>
            <consortium name="WormBaseParasite"/>
        </authorList>
    </citation>
    <scope>IDENTIFICATION</scope>
</reference>
<dbReference type="AlphaFoldDB" id="A0AA85AYA0"/>
<dbReference type="Gene3D" id="2.60.120.200">
    <property type="match status" value="2"/>
</dbReference>
<dbReference type="InterPro" id="IPR000742">
    <property type="entry name" value="EGF"/>
</dbReference>
<feature type="disulfide bond" evidence="2">
    <location>
        <begin position="530"/>
        <end position="539"/>
    </location>
</feature>
<dbReference type="PANTHER" id="PTHR24033:SF224">
    <property type="entry name" value="C-TYPE LECTIN"/>
    <property type="match status" value="1"/>
</dbReference>
<comment type="caution">
    <text evidence="2">Lacks conserved residue(s) required for the propagation of feature annotation.</text>
</comment>
<evidence type="ECO:0000313" key="5">
    <source>
        <dbReference type="Proteomes" id="UP000050791"/>
    </source>
</evidence>
<evidence type="ECO:0000256" key="1">
    <source>
        <dbReference type="ARBA" id="ARBA00023157"/>
    </source>
</evidence>
<sequence>MSQVDKTLQIKLNCIEVFIRFRKCQMFIHSLCLLCKIIIISITVIIPECFCLMGSPPTNLPECLNSGTRTTINERYSCSCIDSYMNRQCKLLSINVANTPIEMPFTSFYINTTIQQTVHIGFQFITSDNSGNGTLFTLRNMNTTFFLNTQVNGEWNLVLLIDRCKYSELGPCMVNDTIILSVNTIQIGGYILIGDESGPSTERFRGCFDNVMVNRELIDFYPVLLSQGSRRGCPDSQKGCVRGNVKLCGKYGKCRNAISSTDILTCQCELGYRPNITGAPKPHRWPCETVSDGWSTTNVVYNALFTDKVPNRLRLSIRTRTQTFMVFAVGAWKLSISVSNGIPELRFDNIVITLSSLNISDGNWHVFEVTFTSRFLDFQVDELDKIYYDSRYFPEKSISRGSVDIIIANGAKDTCLDDAWIDFRNIWPDFEQDYPLEIISNPSFQRYTDWGTVGRQSGCSSGPGFCNSSKSLCDITASCIEEWRSYRCECLNNTVKDDKGKCVPSQCYPNPCVNGECHVLNGASNFTCICYGIWTGPLCNQVSSVNIAGLSWWWILLVVLLLLAILLATIFLIICCRKRRAKKKSNLIDFNNELSDQKLGIDTQMNDPWSTGEKDFHGPIDYSVLKGNINSNPYQLTTNESYQSNGYLPTSRKSDTNGSIDIQTFPSVTARAYGQKTTDIPPWESFDRQPNPAIRLDQVLEYGYEGYDGRPPPEFCPTEPVVSTSYDDYIGDDGDLNIENVQQSIKQPITNGKLNTLNK</sequence>
<dbReference type="InterPro" id="IPR013320">
    <property type="entry name" value="ConA-like_dom_sf"/>
</dbReference>
<keyword evidence="3" id="KW-1133">Transmembrane helix</keyword>
<dbReference type="WBParaSite" id="SMTH1_19450.1">
    <property type="protein sequence ID" value="SMTH1_19450.1"/>
    <property type="gene ID" value="SMTH1_19450"/>
</dbReference>
<keyword evidence="3" id="KW-0472">Membrane</keyword>
<name>A0AA85AYA0_9TREM</name>
<keyword evidence="1 2" id="KW-1015">Disulfide bond</keyword>
<feature type="transmembrane region" description="Helical" evidence="3">
    <location>
        <begin position="26"/>
        <end position="46"/>
    </location>
</feature>
<feature type="transmembrane region" description="Helical" evidence="3">
    <location>
        <begin position="552"/>
        <end position="575"/>
    </location>
</feature>
<feature type="domain" description="EGF-like" evidence="4">
    <location>
        <begin position="503"/>
        <end position="540"/>
    </location>
</feature>
<keyword evidence="2" id="KW-0245">EGF-like domain</keyword>
<organism evidence="5 6">
    <name type="scientific">Schistosoma mattheei</name>
    <dbReference type="NCBI Taxonomy" id="31246"/>
    <lineage>
        <taxon>Eukaryota</taxon>
        <taxon>Metazoa</taxon>
        <taxon>Spiralia</taxon>
        <taxon>Lophotrochozoa</taxon>
        <taxon>Platyhelminthes</taxon>
        <taxon>Trematoda</taxon>
        <taxon>Digenea</taxon>
        <taxon>Strigeidida</taxon>
        <taxon>Schistosomatoidea</taxon>
        <taxon>Schistosomatidae</taxon>
        <taxon>Schistosoma</taxon>
    </lineage>
</organism>
<dbReference type="PANTHER" id="PTHR24033">
    <property type="entry name" value="EGF-LIKE DOMAIN-CONTAINING PROTEIN"/>
    <property type="match status" value="1"/>
</dbReference>
<evidence type="ECO:0000313" key="6">
    <source>
        <dbReference type="WBParaSite" id="SMTH1_19450.1"/>
    </source>
</evidence>
<dbReference type="PROSITE" id="PS50026">
    <property type="entry name" value="EGF_3"/>
    <property type="match status" value="1"/>
</dbReference>
<keyword evidence="3" id="KW-0812">Transmembrane</keyword>
<dbReference type="SMART" id="SM00181">
    <property type="entry name" value="EGF"/>
    <property type="match status" value="4"/>
</dbReference>